<dbReference type="Gene3D" id="3.40.50.1360">
    <property type="match status" value="1"/>
</dbReference>
<dbReference type="InterPro" id="IPR051054">
    <property type="entry name" value="SorC_transcr_regulators"/>
</dbReference>
<comment type="similarity">
    <text evidence="1">Belongs to the SorC transcriptional regulatory family.</text>
</comment>
<evidence type="ECO:0000256" key="4">
    <source>
        <dbReference type="ARBA" id="ARBA00023163"/>
    </source>
</evidence>
<keyword evidence="3" id="KW-0238">DNA-binding</keyword>
<name>A0ABV7DGP8_9HYPH</name>
<comment type="caution">
    <text evidence="6">The sequence shown here is derived from an EMBL/GenBank/DDBJ whole genome shotgun (WGS) entry which is preliminary data.</text>
</comment>
<evidence type="ECO:0000313" key="7">
    <source>
        <dbReference type="Proteomes" id="UP001595377"/>
    </source>
</evidence>
<evidence type="ECO:0000313" key="6">
    <source>
        <dbReference type="EMBL" id="MFC3073783.1"/>
    </source>
</evidence>
<dbReference type="EMBL" id="JBHRSP010000017">
    <property type="protein sequence ID" value="MFC3073783.1"/>
    <property type="molecule type" value="Genomic_DNA"/>
</dbReference>
<dbReference type="PANTHER" id="PTHR34294">
    <property type="entry name" value="TRANSCRIPTIONAL REGULATOR-RELATED"/>
    <property type="match status" value="1"/>
</dbReference>
<keyword evidence="4" id="KW-0804">Transcription</keyword>
<dbReference type="Gene3D" id="1.10.10.10">
    <property type="entry name" value="Winged helix-like DNA-binding domain superfamily/Winged helix DNA-binding domain"/>
    <property type="match status" value="1"/>
</dbReference>
<dbReference type="Proteomes" id="UP001595377">
    <property type="component" value="Unassembled WGS sequence"/>
</dbReference>
<dbReference type="SUPFAM" id="SSF100950">
    <property type="entry name" value="NagB/RpiA/CoA transferase-like"/>
    <property type="match status" value="1"/>
</dbReference>
<dbReference type="InterPro" id="IPR036388">
    <property type="entry name" value="WH-like_DNA-bd_sf"/>
</dbReference>
<proteinExistence type="inferred from homology"/>
<evidence type="ECO:0000259" key="5">
    <source>
        <dbReference type="Pfam" id="PF04198"/>
    </source>
</evidence>
<evidence type="ECO:0000256" key="1">
    <source>
        <dbReference type="ARBA" id="ARBA00010466"/>
    </source>
</evidence>
<organism evidence="6 7">
    <name type="scientific">Shinella pollutisoli</name>
    <dbReference type="NCBI Taxonomy" id="2250594"/>
    <lineage>
        <taxon>Bacteria</taxon>
        <taxon>Pseudomonadati</taxon>
        <taxon>Pseudomonadota</taxon>
        <taxon>Alphaproteobacteria</taxon>
        <taxon>Hyphomicrobiales</taxon>
        <taxon>Rhizobiaceae</taxon>
        <taxon>Shinella</taxon>
    </lineage>
</organism>
<dbReference type="PANTHER" id="PTHR34294:SF1">
    <property type="entry name" value="TRANSCRIPTIONAL REGULATOR LSRR"/>
    <property type="match status" value="1"/>
</dbReference>
<dbReference type="InterPro" id="IPR037171">
    <property type="entry name" value="NagB/RpiA_transferase-like"/>
</dbReference>
<protein>
    <submittedName>
        <fullName evidence="6">Sugar-binding transcriptional regulator</fullName>
    </submittedName>
</protein>
<sequence>MSDLNDDLRTRAAWLYYKEGLTQDQVAQELGMTRTRVLRMLAAARLDGTVQIRVLSKHSHCVKLERELERKFKVERAIVVPMPQKPDMVPEIIGTVLGEYLTDLLSENTTIGLGWGKTLSSCLPSIPQQQHAGVSVVSLLGGLTRVSTFNPSEFAWRLGDRLSAESYLIAAPVFAPDERTRDALLTHPGIREVFRRSENLDIAIVSVGDLSPSSTFVSYGLLDKEEMVSLQRAGAIGDILCRFIDADGRVIDHDVNRRVVAVDPHTLRSARKIVLASGGWHKLSAFRAAMKLLSPHVILTDEQVGESLLDG</sequence>
<feature type="domain" description="Sugar-binding" evidence="5">
    <location>
        <begin position="58"/>
        <end position="309"/>
    </location>
</feature>
<gene>
    <name evidence="6" type="ORF">ACFOHH_11780</name>
</gene>
<accession>A0ABV7DGP8</accession>
<reference evidence="7" key="1">
    <citation type="journal article" date="2019" name="Int. J. Syst. Evol. Microbiol.">
        <title>The Global Catalogue of Microorganisms (GCM) 10K type strain sequencing project: providing services to taxonomists for standard genome sequencing and annotation.</title>
        <authorList>
            <consortium name="The Broad Institute Genomics Platform"/>
            <consortium name="The Broad Institute Genome Sequencing Center for Infectious Disease"/>
            <person name="Wu L."/>
            <person name="Ma J."/>
        </authorList>
    </citation>
    <scope>NUCLEOTIDE SEQUENCE [LARGE SCALE GENOMIC DNA]</scope>
    <source>
        <strain evidence="7">KCTC 52677</strain>
    </source>
</reference>
<dbReference type="Pfam" id="PF04198">
    <property type="entry name" value="Sugar-bind"/>
    <property type="match status" value="1"/>
</dbReference>
<dbReference type="InterPro" id="IPR007324">
    <property type="entry name" value="Sugar-bd_dom_put"/>
</dbReference>
<keyword evidence="2" id="KW-0805">Transcription regulation</keyword>
<keyword evidence="7" id="KW-1185">Reference proteome</keyword>
<evidence type="ECO:0000256" key="3">
    <source>
        <dbReference type="ARBA" id="ARBA00023125"/>
    </source>
</evidence>
<evidence type="ECO:0000256" key="2">
    <source>
        <dbReference type="ARBA" id="ARBA00023015"/>
    </source>
</evidence>
<dbReference type="RefSeq" id="WP_257313260.1">
    <property type="nucleotide sequence ID" value="NZ_JANFDG010000004.1"/>
</dbReference>